<evidence type="ECO:0000313" key="1">
    <source>
        <dbReference type="EMBL" id="GMS88063.1"/>
    </source>
</evidence>
<accession>A0AAV5T5G3</accession>
<dbReference type="AlphaFoldDB" id="A0AAV5T5G3"/>
<dbReference type="EMBL" id="BTSX01000003">
    <property type="protein sequence ID" value="GMS88063.1"/>
    <property type="molecule type" value="Genomic_DNA"/>
</dbReference>
<evidence type="ECO:0000313" key="2">
    <source>
        <dbReference type="Proteomes" id="UP001432027"/>
    </source>
</evidence>
<dbReference type="Proteomes" id="UP001432027">
    <property type="component" value="Unassembled WGS sequence"/>
</dbReference>
<comment type="caution">
    <text evidence="1">The sequence shown here is derived from an EMBL/GenBank/DDBJ whole genome shotgun (WGS) entry which is preliminary data.</text>
</comment>
<protein>
    <submittedName>
        <fullName evidence="1">Uncharacterized protein</fullName>
    </submittedName>
</protein>
<keyword evidence="2" id="KW-1185">Reference proteome</keyword>
<feature type="non-terminal residue" evidence="1">
    <location>
        <position position="1"/>
    </location>
</feature>
<proteinExistence type="predicted"/>
<organism evidence="1 2">
    <name type="scientific">Pristionchus entomophagus</name>
    <dbReference type="NCBI Taxonomy" id="358040"/>
    <lineage>
        <taxon>Eukaryota</taxon>
        <taxon>Metazoa</taxon>
        <taxon>Ecdysozoa</taxon>
        <taxon>Nematoda</taxon>
        <taxon>Chromadorea</taxon>
        <taxon>Rhabditida</taxon>
        <taxon>Rhabditina</taxon>
        <taxon>Diplogasteromorpha</taxon>
        <taxon>Diplogasteroidea</taxon>
        <taxon>Neodiplogasteridae</taxon>
        <taxon>Pristionchus</taxon>
    </lineage>
</organism>
<reference evidence="1" key="1">
    <citation type="submission" date="2023-10" db="EMBL/GenBank/DDBJ databases">
        <title>Genome assembly of Pristionchus species.</title>
        <authorList>
            <person name="Yoshida K."/>
            <person name="Sommer R.J."/>
        </authorList>
    </citation>
    <scope>NUCLEOTIDE SEQUENCE</scope>
    <source>
        <strain evidence="1">RS0144</strain>
    </source>
</reference>
<sequence length="259" mass="29392">LFFQLLIGFAKSSPTLQSSMENDMPPSDISEWYERNVPKTDELHPRPNPLPIEELIKSCKRKKRCRFCRKHSPPVESCGDDDTNPPVDVDTSMVTTRASGGIAKKRTSTAANIEESPINCVGKRTRQNTDKTAQNKNSEIVAFSVDERPTPSTSAKIRAVDLPPPRVYSEVPEEVRDTDEYKETRANNYNSVRVSRAKAKEREAFILQRLFLLEKVINHHHIVPEPTEFDLPLGFGSVEFVPEKNEPKKLGLPLEYFDN</sequence>
<name>A0AAV5T5G3_9BILA</name>
<gene>
    <name evidence="1" type="ORF">PENTCL1PPCAC_10238</name>
</gene>